<dbReference type="PANTHER" id="PTHR24321:SF8">
    <property type="entry name" value="ESTRADIOL 17-BETA-DEHYDROGENASE 8-RELATED"/>
    <property type="match status" value="1"/>
</dbReference>
<keyword evidence="3" id="KW-0732">Signal</keyword>
<dbReference type="InterPro" id="IPR036291">
    <property type="entry name" value="NAD(P)-bd_dom_sf"/>
</dbReference>
<dbReference type="Pfam" id="PF13561">
    <property type="entry name" value="adh_short_C2"/>
    <property type="match status" value="1"/>
</dbReference>
<reference evidence="4 5" key="1">
    <citation type="submission" date="2024-10" db="EMBL/GenBank/DDBJ databases">
        <title>The Natural Products Discovery Center: Release of the First 8490 Sequenced Strains for Exploring Actinobacteria Biosynthetic Diversity.</title>
        <authorList>
            <person name="Kalkreuter E."/>
            <person name="Kautsar S.A."/>
            <person name="Yang D."/>
            <person name="Bader C.D."/>
            <person name="Teijaro C.N."/>
            <person name="Fluegel L."/>
            <person name="Davis C.M."/>
            <person name="Simpson J.R."/>
            <person name="Lauterbach L."/>
            <person name="Steele A.D."/>
            <person name="Gui C."/>
            <person name="Meng S."/>
            <person name="Li G."/>
            <person name="Viehrig K."/>
            <person name="Ye F."/>
            <person name="Su P."/>
            <person name="Kiefer A.F."/>
            <person name="Nichols A."/>
            <person name="Cepeda A.J."/>
            <person name="Yan W."/>
            <person name="Fan B."/>
            <person name="Jiang Y."/>
            <person name="Adhikari A."/>
            <person name="Zheng C.-J."/>
            <person name="Schuster L."/>
            <person name="Cowan T.M."/>
            <person name="Smanski M.J."/>
            <person name="Chevrette M.G."/>
            <person name="De Carvalho L.P.S."/>
            <person name="Shen B."/>
        </authorList>
    </citation>
    <scope>NUCLEOTIDE SEQUENCE [LARGE SCALE GENOMIC DNA]</scope>
    <source>
        <strain evidence="4 5">NPDC007147</strain>
    </source>
</reference>
<dbReference type="EMBL" id="JBIAFJ010000055">
    <property type="protein sequence ID" value="MFE9174435.1"/>
    <property type="molecule type" value="Genomic_DNA"/>
</dbReference>
<dbReference type="NCBIfam" id="NF009466">
    <property type="entry name" value="PRK12826.1-2"/>
    <property type="match status" value="1"/>
</dbReference>
<protein>
    <submittedName>
        <fullName evidence="4">SDR family oxidoreductase</fullName>
    </submittedName>
</protein>
<gene>
    <name evidence="4" type="ORF">ACFYNZ_34215</name>
</gene>
<dbReference type="PRINTS" id="PR00080">
    <property type="entry name" value="SDRFAMILY"/>
</dbReference>
<organism evidence="4 5">
    <name type="scientific">Streptomyces kebangsaanensis</name>
    <dbReference type="NCBI Taxonomy" id="864058"/>
    <lineage>
        <taxon>Bacteria</taxon>
        <taxon>Bacillati</taxon>
        <taxon>Actinomycetota</taxon>
        <taxon>Actinomycetes</taxon>
        <taxon>Kitasatosporales</taxon>
        <taxon>Streptomycetaceae</taxon>
        <taxon>Streptomyces</taxon>
    </lineage>
</organism>
<name>A0ABW6L5H7_9ACTN</name>
<accession>A0ABW6L5H7</accession>
<feature type="chain" id="PRO_5046126948" evidence="3">
    <location>
        <begin position="26"/>
        <end position="255"/>
    </location>
</feature>
<feature type="signal peptide" evidence="3">
    <location>
        <begin position="1"/>
        <end position="25"/>
    </location>
</feature>
<dbReference type="PRINTS" id="PR00081">
    <property type="entry name" value="GDHRDH"/>
</dbReference>
<evidence type="ECO:0000256" key="3">
    <source>
        <dbReference type="SAM" id="SignalP"/>
    </source>
</evidence>
<keyword evidence="2" id="KW-0560">Oxidoreductase</keyword>
<dbReference type="Gene3D" id="3.40.50.720">
    <property type="entry name" value="NAD(P)-binding Rossmann-like Domain"/>
    <property type="match status" value="1"/>
</dbReference>
<evidence type="ECO:0000313" key="5">
    <source>
        <dbReference type="Proteomes" id="UP001601197"/>
    </source>
</evidence>
<evidence type="ECO:0000256" key="2">
    <source>
        <dbReference type="ARBA" id="ARBA00023002"/>
    </source>
</evidence>
<keyword evidence="5" id="KW-1185">Reference proteome</keyword>
<dbReference type="Proteomes" id="UP001601197">
    <property type="component" value="Unassembled WGS sequence"/>
</dbReference>
<dbReference type="RefSeq" id="WP_388354330.1">
    <property type="nucleotide sequence ID" value="NZ_JBIAFJ010000055.1"/>
</dbReference>
<evidence type="ECO:0000256" key="1">
    <source>
        <dbReference type="ARBA" id="ARBA00006484"/>
    </source>
</evidence>
<dbReference type="InterPro" id="IPR020904">
    <property type="entry name" value="Sc_DH/Rdtase_CS"/>
</dbReference>
<evidence type="ECO:0000313" key="4">
    <source>
        <dbReference type="EMBL" id="MFE9174435.1"/>
    </source>
</evidence>
<sequence>MNSGRRVVVTAGAAGIGLAMARAFAANGDRVHICDIDERALGQATGADPRITGTVCDVSDRPSVEAFVEAAVRTLGGIDVLVNNAGIAGPTSPVEEMDPDQWEAVLAVNLTGTFNVTRLSIPHLKKSDAGVVLVMTSVGGRYGYPNRSPYATTKRGLIGLTETLAVELGDDGIRVNAIAPGAVAGERIQRVLRGRADTEGRNLADVTADALSIQSLKHFTESEDIAALALFLASDSAKSITGQTIPIDGGSKAAQ</sequence>
<dbReference type="PROSITE" id="PS00061">
    <property type="entry name" value="ADH_SHORT"/>
    <property type="match status" value="1"/>
</dbReference>
<comment type="caution">
    <text evidence="4">The sequence shown here is derived from an EMBL/GenBank/DDBJ whole genome shotgun (WGS) entry which is preliminary data.</text>
</comment>
<dbReference type="InterPro" id="IPR002347">
    <property type="entry name" value="SDR_fam"/>
</dbReference>
<dbReference type="SUPFAM" id="SSF51735">
    <property type="entry name" value="NAD(P)-binding Rossmann-fold domains"/>
    <property type="match status" value="1"/>
</dbReference>
<dbReference type="CDD" id="cd05233">
    <property type="entry name" value="SDR_c"/>
    <property type="match status" value="1"/>
</dbReference>
<comment type="similarity">
    <text evidence="1">Belongs to the short-chain dehydrogenases/reductases (SDR) family.</text>
</comment>
<dbReference type="PANTHER" id="PTHR24321">
    <property type="entry name" value="DEHYDROGENASES, SHORT CHAIN"/>
    <property type="match status" value="1"/>
</dbReference>
<proteinExistence type="inferred from homology"/>